<dbReference type="EMBL" id="ATSX01000001">
    <property type="protein sequence ID" value="EUK18130.1"/>
    <property type="molecule type" value="Genomic_DNA"/>
</dbReference>
<dbReference type="STRING" id="1208583.COMX_00230"/>
<dbReference type="Pfam" id="PF01844">
    <property type="entry name" value="HNH"/>
    <property type="match status" value="1"/>
</dbReference>
<gene>
    <name evidence="2" type="ORF">COMX_00230</name>
</gene>
<feature type="domain" description="HNH" evidence="1">
    <location>
        <begin position="42"/>
        <end position="68"/>
    </location>
</feature>
<evidence type="ECO:0000259" key="1">
    <source>
        <dbReference type="Pfam" id="PF01844"/>
    </source>
</evidence>
<dbReference type="AlphaFoldDB" id="W7DTA5"/>
<reference evidence="2 3" key="1">
    <citation type="journal article" date="2014" name="Genome Announc.">
        <title>Draft Genome Sequence of Commensalibacter papalotli MX01, a Symbiont Identified from the Guts of Overwintering Monarch Butterflies.</title>
        <authorList>
            <person name="Servin-Garciduenas L.E."/>
            <person name="Sanchez-Quinto A."/>
            <person name="Martinez-Romero E."/>
        </authorList>
    </citation>
    <scope>NUCLEOTIDE SEQUENCE [LARGE SCALE GENOMIC DNA]</scope>
    <source>
        <strain evidence="3">MX-MONARCH01</strain>
    </source>
</reference>
<name>W7DTA5_9PROT</name>
<dbReference type="RefSeq" id="WP_034335671.1">
    <property type="nucleotide sequence ID" value="NZ_ATSX01000001.1"/>
</dbReference>
<proteinExistence type="predicted"/>
<protein>
    <recommendedName>
        <fullName evidence="1">HNH domain-containing protein</fullName>
    </recommendedName>
</protein>
<dbReference type="GO" id="GO:0004519">
    <property type="term" value="F:endonuclease activity"/>
    <property type="evidence" value="ECO:0007669"/>
    <property type="project" value="InterPro"/>
</dbReference>
<dbReference type="Proteomes" id="UP000019250">
    <property type="component" value="Unassembled WGS sequence"/>
</dbReference>
<evidence type="ECO:0000313" key="2">
    <source>
        <dbReference type="EMBL" id="EUK18130.1"/>
    </source>
</evidence>
<dbReference type="CDD" id="cd00085">
    <property type="entry name" value="HNHc"/>
    <property type="match status" value="1"/>
</dbReference>
<dbReference type="GO" id="GO:0003676">
    <property type="term" value="F:nucleic acid binding"/>
    <property type="evidence" value="ECO:0007669"/>
    <property type="project" value="InterPro"/>
</dbReference>
<dbReference type="InterPro" id="IPR002711">
    <property type="entry name" value="HNH"/>
</dbReference>
<keyword evidence="3" id="KW-1185">Reference proteome</keyword>
<dbReference type="GO" id="GO:0008270">
    <property type="term" value="F:zinc ion binding"/>
    <property type="evidence" value="ECO:0007669"/>
    <property type="project" value="InterPro"/>
</dbReference>
<accession>W7DTA5</accession>
<sequence length="396" mass="46648">MIKRPPISQNIQRQLWAESFGFCMNPECNTLLITDTASVADIAHIQEHAKGGSIEFENLILLCKNCHKIIDSSRQNDTQIENKLLQWKEDRQKKLKEIFCKKYDSFALLKENIIPYLKENKNIFDLYGPESLKASLETHKSWVQFEPKIISNNEIILTILKANINLINNKLRDIIDLYERHQQDFINTREPEIFTRQALFPKEILTIFGLEIITEESNTNNLTYLQNLLKKLDKEQRLIDFSLFSPQHLIYTDESNKEEKVTLDNVIRFQQILYTEKIYYQKNIETQLRISDVVFILKILFQNKYYNWAFPEQYNFTKILVNDSIELLLMYEYEITVNDVMTLQAEENLIIINTHNWNGGPFSSEALEYLNGLNLNIRALNTNQFAKLCARKTLSN</sequence>
<dbReference type="eggNOG" id="COG1403">
    <property type="taxonomic scope" value="Bacteria"/>
</dbReference>
<organism evidence="2 3">
    <name type="scientific">Commensalibacter papalotli</name>
    <name type="common">ex Servin-Garciduenas et al. 2014</name>
    <dbReference type="NCBI Taxonomy" id="1208583"/>
    <lineage>
        <taxon>Bacteria</taxon>
        <taxon>Pseudomonadati</taxon>
        <taxon>Pseudomonadota</taxon>
        <taxon>Alphaproteobacteria</taxon>
        <taxon>Acetobacterales</taxon>
        <taxon>Acetobacteraceae</taxon>
    </lineage>
</organism>
<evidence type="ECO:0000313" key="3">
    <source>
        <dbReference type="Proteomes" id="UP000019250"/>
    </source>
</evidence>
<comment type="caution">
    <text evidence="2">The sequence shown here is derived from an EMBL/GenBank/DDBJ whole genome shotgun (WGS) entry which is preliminary data.</text>
</comment>
<dbReference type="OrthoDB" id="5379188at2"/>
<dbReference type="InterPro" id="IPR003615">
    <property type="entry name" value="HNH_nuc"/>
</dbReference>